<evidence type="ECO:0000256" key="2">
    <source>
        <dbReference type="SAM" id="Phobius"/>
    </source>
</evidence>
<evidence type="ECO:0000313" key="3">
    <source>
        <dbReference type="EMBL" id="QEI04706.1"/>
    </source>
</evidence>
<dbReference type="OrthoDB" id="9791166at2"/>
<name>A0A5C0ASS8_9BURK</name>
<accession>A0A5C0ASS8</accession>
<dbReference type="InterPro" id="IPR005625">
    <property type="entry name" value="PepSY-ass_TM"/>
</dbReference>
<protein>
    <submittedName>
        <fullName evidence="3">PepSY domain-containing protein</fullName>
    </submittedName>
</protein>
<dbReference type="EMBL" id="CP043046">
    <property type="protein sequence ID" value="QEI04706.1"/>
    <property type="molecule type" value="Genomic_DNA"/>
</dbReference>
<gene>
    <name evidence="3" type="ORF">FXN63_01750</name>
</gene>
<dbReference type="KEGG" id="pacr:FXN63_01750"/>
<sequence>MSSPSLADARVGARPRTRSIDVYRAVWRWHFYAGLLVLPFLLLLAITGAIYLFHHEIDAYVYRDLRTVPASTNLSTSTIQAPSAIADAALKSHPGTVFRYVPPASATASAQVGIRDAAGKHVVYVNPYTGQVLGSMIDRGGIVWLVRELHGLSYFGPIANGMIEVAGGWTILLVLTGIYLWWPRGQKGGVVSVRGAPRQRVFWRDVHAVTGLFAAFFILFLAITGMPWSLVWGAKVNQWANGNNFGYPSGVRVNVPMSRERLADSQQTTWSLEQARMPMSTTDHTGAGSAGPHAAHDASHAGMTAHAGHTAAGAGAATTVATANAADDEHAGHGGGASPSTTAPPASAIPAGPAQAPIGLDAAVAAFTKLGMAPGYAIAMPASRTGVYTGSAYPNDLSKQRVVHLDQYRGTPLIDMSYADYGPLGKSLEWGINVHMGQEFGLANQLLMLVVCLAIVLLCVSGASMWWKRRPSGAVGVPPMPANPKVLRTVVLLLAIGGVIFPLVGASLLVMLAIDLMWARRQRASTDLPA</sequence>
<evidence type="ECO:0000313" key="4">
    <source>
        <dbReference type="Proteomes" id="UP000325161"/>
    </source>
</evidence>
<dbReference type="PANTHER" id="PTHR34219:SF1">
    <property type="entry name" value="PEPSY DOMAIN-CONTAINING PROTEIN"/>
    <property type="match status" value="1"/>
</dbReference>
<dbReference type="PANTHER" id="PTHR34219">
    <property type="entry name" value="IRON-REGULATED INNER MEMBRANE PROTEIN-RELATED"/>
    <property type="match status" value="1"/>
</dbReference>
<keyword evidence="2" id="KW-0812">Transmembrane</keyword>
<dbReference type="Pfam" id="PF03929">
    <property type="entry name" value="PepSY_TM"/>
    <property type="match status" value="1"/>
</dbReference>
<feature type="region of interest" description="Disordered" evidence="1">
    <location>
        <begin position="280"/>
        <end position="310"/>
    </location>
</feature>
<feature type="transmembrane region" description="Helical" evidence="2">
    <location>
        <begin position="202"/>
        <end position="223"/>
    </location>
</feature>
<proteinExistence type="predicted"/>
<feature type="region of interest" description="Disordered" evidence="1">
    <location>
        <begin position="327"/>
        <end position="352"/>
    </location>
</feature>
<keyword evidence="2" id="KW-0472">Membrane</keyword>
<feature type="transmembrane region" description="Helical" evidence="2">
    <location>
        <begin position="487"/>
        <end position="514"/>
    </location>
</feature>
<keyword evidence="4" id="KW-1185">Reference proteome</keyword>
<feature type="compositionally biased region" description="Low complexity" evidence="1">
    <location>
        <begin position="300"/>
        <end position="310"/>
    </location>
</feature>
<feature type="transmembrane region" description="Helical" evidence="2">
    <location>
        <begin position="446"/>
        <end position="467"/>
    </location>
</feature>
<keyword evidence="2" id="KW-1133">Transmembrane helix</keyword>
<feature type="transmembrane region" description="Helical" evidence="2">
    <location>
        <begin position="162"/>
        <end position="182"/>
    </location>
</feature>
<evidence type="ECO:0000256" key="1">
    <source>
        <dbReference type="SAM" id="MobiDB-lite"/>
    </source>
</evidence>
<feature type="compositionally biased region" description="Low complexity" evidence="1">
    <location>
        <begin position="338"/>
        <end position="352"/>
    </location>
</feature>
<feature type="transmembrane region" description="Helical" evidence="2">
    <location>
        <begin position="29"/>
        <end position="53"/>
    </location>
</feature>
<dbReference type="RefSeq" id="WP_148812269.1">
    <property type="nucleotide sequence ID" value="NZ_CP043046.1"/>
</dbReference>
<dbReference type="Proteomes" id="UP000325161">
    <property type="component" value="Chromosome"/>
</dbReference>
<organism evidence="3 4">
    <name type="scientific">Pigmentiphaga aceris</name>
    <dbReference type="NCBI Taxonomy" id="1940612"/>
    <lineage>
        <taxon>Bacteria</taxon>
        <taxon>Pseudomonadati</taxon>
        <taxon>Pseudomonadota</taxon>
        <taxon>Betaproteobacteria</taxon>
        <taxon>Burkholderiales</taxon>
        <taxon>Alcaligenaceae</taxon>
        <taxon>Pigmentiphaga</taxon>
    </lineage>
</organism>
<dbReference type="AlphaFoldDB" id="A0A5C0ASS8"/>
<reference evidence="3 4" key="1">
    <citation type="submission" date="2019-08" db="EMBL/GenBank/DDBJ databases">
        <title>Amphibian skin-associated Pigmentiphaga: genome sequence and occurrence across geography and hosts.</title>
        <authorList>
            <person name="Bletz M.C."/>
            <person name="Bunk B."/>
            <person name="Sproeer C."/>
            <person name="Biwer P."/>
            <person name="Reiter S."/>
            <person name="Rabemananjara F.C.E."/>
            <person name="Schulz S."/>
            <person name="Overmann J."/>
            <person name="Vences M."/>
        </authorList>
    </citation>
    <scope>NUCLEOTIDE SEQUENCE [LARGE SCALE GENOMIC DNA]</scope>
    <source>
        <strain evidence="3 4">Mada1488</strain>
    </source>
</reference>